<feature type="transmembrane region" description="Helical" evidence="2">
    <location>
        <begin position="33"/>
        <end position="51"/>
    </location>
</feature>
<keyword evidence="6" id="KW-1185">Reference proteome</keyword>
<proteinExistence type="predicted"/>
<feature type="region of interest" description="Disordered" evidence="1">
    <location>
        <begin position="593"/>
        <end position="626"/>
    </location>
</feature>
<dbReference type="OrthoDB" id="2552211at2759"/>
<evidence type="ECO:0000256" key="1">
    <source>
        <dbReference type="SAM" id="MobiDB-lite"/>
    </source>
</evidence>
<feature type="region of interest" description="Disordered" evidence="1">
    <location>
        <begin position="265"/>
        <end position="310"/>
    </location>
</feature>
<feature type="compositionally biased region" description="Basic and acidic residues" evidence="1">
    <location>
        <begin position="428"/>
        <end position="438"/>
    </location>
</feature>
<keyword evidence="2" id="KW-1133">Transmembrane helix</keyword>
<sequence>MNRNVIISSLHMLAAITLLIDAAFLFFVHPLGISTSTITFVLVGFGSTLLIQELSTFVSKQTRCSLRMLSTYLSRGVFFLLTAAVIFDGLSDAPCHVQLASSSYPSSPAKFKISPGATSRNLITSNQHATHTKATAHNSPPVFGAAFYLAGGLAPRCVKVDSVPGQPEGSVAWLNVGTNRTARSLVSTAFALTMVLSASYLLLAILHRSGNVKRTRSMECEPRKVQIVQHNPNLVMHQPDKKGDPNSSTCFVDLYPIVRHDKCRNHRSASPDTGTVSAISHPSTRRHRSTSTTQLSQIAVDPRQGTASSTDRIYRIQPIDASRVANQAGSGTVAGTDRSEIAPLPPLETQCTGRYGYGGGYDRTVDYASGCIMHYPLFSKKKRDVVPPLDVYPTLAPPDFSKSSIENPAGLSPRIVGKTRLSASSKVTTRDTPKKPQEELSATDVEPIDASDQADTAHSNNSSTTTAAATALVTGMLLSPLASTLTKPATTTTKTRRPSKHRHLTPSCANDRLGTADSSLSIPSTFSAHSRPSTGNSTRSANSTGLMRRTRGLFAALELQLGGGGGSRGLSAVSVGSGRGSFDSNRTCSAGTFGDGVEEADSPLATARPEVALTPRAPAEQRGGDT</sequence>
<feature type="compositionally biased region" description="Basic residues" evidence="1">
    <location>
        <begin position="494"/>
        <end position="504"/>
    </location>
</feature>
<dbReference type="AlphaFoldDB" id="A0A1K0G3X7"/>
<evidence type="ECO:0000313" key="3">
    <source>
        <dbReference type="EMBL" id="SAM82118.1"/>
    </source>
</evidence>
<accession>A0A1K0G3X7</accession>
<organism evidence="3 5">
    <name type="scientific">Ustilago bromivora</name>
    <dbReference type="NCBI Taxonomy" id="307758"/>
    <lineage>
        <taxon>Eukaryota</taxon>
        <taxon>Fungi</taxon>
        <taxon>Dikarya</taxon>
        <taxon>Basidiomycota</taxon>
        <taxon>Ustilaginomycotina</taxon>
        <taxon>Ustilaginomycetes</taxon>
        <taxon>Ustilaginales</taxon>
        <taxon>Ustilaginaceae</taxon>
        <taxon>Ustilago</taxon>
    </lineage>
</organism>
<keyword evidence="2" id="KW-0812">Transmembrane</keyword>
<dbReference type="EMBL" id="LT558122">
    <property type="protein sequence ID" value="SAM82118.1"/>
    <property type="molecule type" value="Genomic_DNA"/>
</dbReference>
<feature type="compositionally biased region" description="Low complexity" evidence="1">
    <location>
        <begin position="484"/>
        <end position="493"/>
    </location>
</feature>
<gene>
    <name evidence="4" type="ORF">UBRO2_04875</name>
    <name evidence="3" type="ORF">UBRO_04413</name>
</gene>
<feature type="transmembrane region" description="Helical" evidence="2">
    <location>
        <begin position="185"/>
        <end position="206"/>
    </location>
</feature>
<feature type="compositionally biased region" description="Polar residues" evidence="1">
    <location>
        <begin position="268"/>
        <end position="278"/>
    </location>
</feature>
<evidence type="ECO:0000313" key="4">
    <source>
        <dbReference type="EMBL" id="SYW82753.1"/>
    </source>
</evidence>
<reference evidence="4" key="3">
    <citation type="submission" date="2018-08" db="EMBL/GenBank/DDBJ databases">
        <authorList>
            <person name="Guldener U."/>
        </authorList>
    </citation>
    <scope>NUCLEOTIDE SEQUENCE</scope>
    <source>
        <strain evidence="4">UB2</strain>
    </source>
</reference>
<name>A0A1K0G3X7_9BASI</name>
<feature type="compositionally biased region" description="Polar residues" evidence="1">
    <location>
        <begin position="516"/>
        <end position="545"/>
    </location>
</feature>
<feature type="transmembrane region" description="Helical" evidence="2">
    <location>
        <begin position="7"/>
        <end position="27"/>
    </location>
</feature>
<feature type="region of interest" description="Disordered" evidence="1">
    <location>
        <begin position="396"/>
        <end position="463"/>
    </location>
</feature>
<feature type="region of interest" description="Disordered" evidence="1">
    <location>
        <begin position="484"/>
        <end position="545"/>
    </location>
</feature>
<dbReference type="EMBL" id="ULHB01000127">
    <property type="protein sequence ID" value="SYW82753.1"/>
    <property type="molecule type" value="Genomic_DNA"/>
</dbReference>
<reference evidence="3" key="1">
    <citation type="submission" date="2016-04" db="EMBL/GenBank/DDBJ databases">
        <authorList>
            <person name="Evans L.H."/>
            <person name="Alamgir A."/>
            <person name="Owens N."/>
            <person name="Weber N.D."/>
            <person name="Virtaneva K."/>
            <person name="Barbian K."/>
            <person name="Babar A."/>
            <person name="Rosenke K."/>
        </authorList>
    </citation>
    <scope>NUCLEOTIDE SEQUENCE</scope>
    <source>
        <strain evidence="3">UB2112</strain>
    </source>
</reference>
<evidence type="ECO:0000313" key="6">
    <source>
        <dbReference type="Proteomes" id="UP000658997"/>
    </source>
</evidence>
<keyword evidence="2" id="KW-0472">Membrane</keyword>
<dbReference type="Proteomes" id="UP000179920">
    <property type="component" value="Chromosome VI"/>
</dbReference>
<protein>
    <submittedName>
        <fullName evidence="3">Uncharacterized protein</fullName>
    </submittedName>
</protein>
<evidence type="ECO:0000313" key="5">
    <source>
        <dbReference type="Proteomes" id="UP000179920"/>
    </source>
</evidence>
<evidence type="ECO:0000256" key="2">
    <source>
        <dbReference type="SAM" id="Phobius"/>
    </source>
</evidence>
<dbReference type="Proteomes" id="UP000658997">
    <property type="component" value="Unassembled WGS sequence"/>
</dbReference>
<reference evidence="5" key="2">
    <citation type="submission" date="2016-04" db="EMBL/GenBank/DDBJ databases">
        <authorList>
            <person name="Guldener U."/>
            <person name="Guldener U."/>
        </authorList>
    </citation>
    <scope>NUCLEOTIDE SEQUENCE [LARGE SCALE GENOMIC DNA]</scope>
    <source>
        <strain evidence="5">UB2112</strain>
    </source>
</reference>